<organism evidence="3 4">
    <name type="scientific">Mycena venus</name>
    <dbReference type="NCBI Taxonomy" id="2733690"/>
    <lineage>
        <taxon>Eukaryota</taxon>
        <taxon>Fungi</taxon>
        <taxon>Dikarya</taxon>
        <taxon>Basidiomycota</taxon>
        <taxon>Agaricomycotina</taxon>
        <taxon>Agaricomycetes</taxon>
        <taxon>Agaricomycetidae</taxon>
        <taxon>Agaricales</taxon>
        <taxon>Marasmiineae</taxon>
        <taxon>Mycenaceae</taxon>
        <taxon>Mycena</taxon>
    </lineage>
</organism>
<accession>A0A8H7CGF3</accession>
<dbReference type="OrthoDB" id="3070380at2759"/>
<feature type="compositionally biased region" description="Low complexity" evidence="1">
    <location>
        <begin position="285"/>
        <end position="298"/>
    </location>
</feature>
<comment type="caution">
    <text evidence="3">The sequence shown here is derived from an EMBL/GenBank/DDBJ whole genome shotgun (WGS) entry which is preliminary data.</text>
</comment>
<reference evidence="3" key="1">
    <citation type="submission" date="2020-05" db="EMBL/GenBank/DDBJ databases">
        <title>Mycena genomes resolve the evolution of fungal bioluminescence.</title>
        <authorList>
            <person name="Tsai I.J."/>
        </authorList>
    </citation>
    <scope>NUCLEOTIDE SEQUENCE</scope>
    <source>
        <strain evidence="3">CCC161011</strain>
    </source>
</reference>
<protein>
    <submittedName>
        <fullName evidence="3">Uncharacterized protein</fullName>
    </submittedName>
</protein>
<feature type="region of interest" description="Disordered" evidence="1">
    <location>
        <begin position="285"/>
        <end position="310"/>
    </location>
</feature>
<feature type="transmembrane region" description="Helical" evidence="2">
    <location>
        <begin position="20"/>
        <end position="42"/>
    </location>
</feature>
<name>A0A8H7CGF3_9AGAR</name>
<proteinExistence type="predicted"/>
<keyword evidence="2" id="KW-0812">Transmembrane</keyword>
<sequence length="371" mass="39241">MPSLPSSAPSAPSFLPSPLLGLGIFVLVFILVTGVYALYSYLARKLAERRSHISDVEKAGDASATPMKGRGKRAPQSPADVLVAARPGFSFRQSKTSEKKELVSLHKTLMAQKNAPGKAALLVVAPSPLRPFLEQQGMHRTLGLARVHQDRPLPGPSPLRSVYTAPEPVSVGVTLLFMNKPSPAPVSTPLPAPVTITVPTPVAASVAPPAPISVPVPVPESFDALAISQSRAATLLAAISRGSDGDSDSDSEHGDDNDSPIEFSFQYDAERGVWTTAFTHKLASTVSSPPSPSSPASVHITPSPVTTKGPVRAEPLVDSRMRNLNRSIQLKSPPRATSKRASRVKDVGIEKENSRISGTFLKSARTLVGRT</sequence>
<evidence type="ECO:0000313" key="4">
    <source>
        <dbReference type="Proteomes" id="UP000620124"/>
    </source>
</evidence>
<gene>
    <name evidence="3" type="ORF">MVEN_02284200</name>
</gene>
<evidence type="ECO:0000256" key="1">
    <source>
        <dbReference type="SAM" id="MobiDB-lite"/>
    </source>
</evidence>
<evidence type="ECO:0000256" key="2">
    <source>
        <dbReference type="SAM" id="Phobius"/>
    </source>
</evidence>
<dbReference type="AlphaFoldDB" id="A0A8H7CGF3"/>
<dbReference type="Proteomes" id="UP000620124">
    <property type="component" value="Unassembled WGS sequence"/>
</dbReference>
<keyword evidence="2" id="KW-0472">Membrane</keyword>
<feature type="region of interest" description="Disordered" evidence="1">
    <location>
        <begin position="241"/>
        <end position="262"/>
    </location>
</feature>
<dbReference type="EMBL" id="JACAZI010000026">
    <property type="protein sequence ID" value="KAF7334543.1"/>
    <property type="molecule type" value="Genomic_DNA"/>
</dbReference>
<keyword evidence="4" id="KW-1185">Reference proteome</keyword>
<feature type="region of interest" description="Disordered" evidence="1">
    <location>
        <begin position="54"/>
        <end position="79"/>
    </location>
</feature>
<evidence type="ECO:0000313" key="3">
    <source>
        <dbReference type="EMBL" id="KAF7334543.1"/>
    </source>
</evidence>
<keyword evidence="2" id="KW-1133">Transmembrane helix</keyword>